<evidence type="ECO:0000313" key="1">
    <source>
        <dbReference type="EMBL" id="KHN78162.1"/>
    </source>
</evidence>
<dbReference type="Proteomes" id="UP000031036">
    <property type="component" value="Unassembled WGS sequence"/>
</dbReference>
<accession>A0A0B2V9L5</accession>
<gene>
    <name evidence="1" type="primary">cora</name>
    <name evidence="1" type="ORF">Tcan_17094</name>
</gene>
<evidence type="ECO:0000313" key="2">
    <source>
        <dbReference type="Proteomes" id="UP000031036"/>
    </source>
</evidence>
<organism evidence="1 2">
    <name type="scientific">Toxocara canis</name>
    <name type="common">Canine roundworm</name>
    <dbReference type="NCBI Taxonomy" id="6265"/>
    <lineage>
        <taxon>Eukaryota</taxon>
        <taxon>Metazoa</taxon>
        <taxon>Ecdysozoa</taxon>
        <taxon>Nematoda</taxon>
        <taxon>Chromadorea</taxon>
        <taxon>Rhabditida</taxon>
        <taxon>Spirurina</taxon>
        <taxon>Ascaridomorpha</taxon>
        <taxon>Ascaridoidea</taxon>
        <taxon>Toxocaridae</taxon>
        <taxon>Toxocara</taxon>
    </lineage>
</organism>
<keyword evidence="2" id="KW-1185">Reference proteome</keyword>
<name>A0A0B2V9L5_TOXCA</name>
<proteinExistence type="predicted"/>
<comment type="caution">
    <text evidence="1">The sequence shown here is derived from an EMBL/GenBank/DDBJ whole genome shotgun (WGS) entry which is preliminary data.</text>
</comment>
<sequence length="140" mass="15427">MEEASTETDDMVRVLESAEELSGKQVVMTSTREKNVITNLTAVCETGTDAVAHKSIGPEEFVVRGNIISTRCVTLANRTVKIIKYEVETNGLVEIRTEYFVAIHSGANIDHDAELNEAILLATNMNPNMTVEETQLKLES</sequence>
<reference evidence="1 2" key="1">
    <citation type="submission" date="2014-11" db="EMBL/GenBank/DDBJ databases">
        <title>Genetic blueprint of the zoonotic pathogen Toxocara canis.</title>
        <authorList>
            <person name="Zhu X.-Q."/>
            <person name="Korhonen P.K."/>
            <person name="Cai H."/>
            <person name="Young N.D."/>
            <person name="Nejsum P."/>
            <person name="von Samson-Himmelstjerna G."/>
            <person name="Boag P.R."/>
            <person name="Tan P."/>
            <person name="Li Q."/>
            <person name="Min J."/>
            <person name="Yang Y."/>
            <person name="Wang X."/>
            <person name="Fang X."/>
            <person name="Hall R.S."/>
            <person name="Hofmann A."/>
            <person name="Sternberg P.W."/>
            <person name="Jex A.R."/>
            <person name="Gasser R.B."/>
        </authorList>
    </citation>
    <scope>NUCLEOTIDE SEQUENCE [LARGE SCALE GENOMIC DNA]</scope>
    <source>
        <strain evidence="1">PN_DK_2014</strain>
    </source>
</reference>
<dbReference type="OrthoDB" id="6589456at2759"/>
<dbReference type="EMBL" id="JPKZ01002149">
    <property type="protein sequence ID" value="KHN78162.1"/>
    <property type="molecule type" value="Genomic_DNA"/>
</dbReference>
<protein>
    <submittedName>
        <fullName evidence="1">Protein 4.1-like protein</fullName>
    </submittedName>
</protein>
<dbReference type="AlphaFoldDB" id="A0A0B2V9L5"/>
<dbReference type="STRING" id="6265.A0A0B2V9L5"/>